<accession>A0ABY2YSG6</accession>
<keyword evidence="3" id="KW-1185">Reference proteome</keyword>
<dbReference type="RefSeq" id="WP_105987909.1">
    <property type="nucleotide sequence ID" value="NZ_POST01000003.1"/>
</dbReference>
<gene>
    <name evidence="2" type="ORF">DY048_04345</name>
</gene>
<proteinExistence type="predicted"/>
<feature type="signal peptide" evidence="1">
    <location>
        <begin position="1"/>
        <end position="23"/>
    </location>
</feature>
<evidence type="ECO:0008006" key="4">
    <source>
        <dbReference type="Google" id="ProtNLM"/>
    </source>
</evidence>
<comment type="caution">
    <text evidence="2">The sequence shown here is derived from an EMBL/GenBank/DDBJ whole genome shotgun (WGS) entry which is preliminary data.</text>
</comment>
<evidence type="ECO:0000313" key="3">
    <source>
        <dbReference type="Proteomes" id="UP000767392"/>
    </source>
</evidence>
<feature type="chain" id="PRO_5046760648" description="Surface layer protein A domain-containing protein" evidence="1">
    <location>
        <begin position="24"/>
        <end position="427"/>
    </location>
</feature>
<keyword evidence="1" id="KW-0732">Signal</keyword>
<name>A0ABY2YSG6_9LACO</name>
<sequence length="427" mass="48482">MNFKKNVATILTGITLASMPAMVVSANGMPKNSSNYWNKVRYIKVNKNISAVQRTVKNNSIQPKINKKMTVKKGSILVVDRLKNSHNEWLLLNGLKNSKNSVWSTNQKNTNWMSKYTPKKVDNTSKLVTLTKKINITEKTVKNHQIQNKTLKKSSLKKGSIVYVKSFGGNEWLVYGNNMPKTNKNGAWVTNNKGTKWMKNYTPKPAQSKLVKLTKEINIIEKGVKNNTIQNNAISKNKLQAGMIVYVKPLSIYNDEWLVYGNNIPKGKNNGVWVTYNKNQKWMQEPKTVKSNYKTVNNSEIGNDYTDAYLSGALNGNDQQVIVQAGQKIQAKKLDDNTEAIKVNNKEYSLKVKDNQFATQNNVYIFQNGNVGSLYAPDDDNAVVTKDYQPKDNSQWRQILPNNQMKIFSYSAQKNGWIDMGTFNTKQ</sequence>
<dbReference type="Proteomes" id="UP000767392">
    <property type="component" value="Unassembled WGS sequence"/>
</dbReference>
<dbReference type="EMBL" id="QUAM01000003">
    <property type="protein sequence ID" value="TPR14182.1"/>
    <property type="molecule type" value="Genomic_DNA"/>
</dbReference>
<reference evidence="2 3" key="1">
    <citation type="submission" date="2018-08" db="EMBL/GenBank/DDBJ databases">
        <title>Comparative genomics of wild bee and flower associated Lactobacillus reveals potential adaptation to the bee host.</title>
        <authorList>
            <person name="Vuong H.Q."/>
            <person name="Mcfrederick Q.S."/>
        </authorList>
    </citation>
    <scope>NUCLEOTIDE SEQUENCE [LARGE SCALE GENOMIC DNA]</scope>
    <source>
        <strain evidence="2 3">HV_04</strain>
    </source>
</reference>
<protein>
    <recommendedName>
        <fullName evidence="4">Surface layer protein A domain-containing protein</fullName>
    </recommendedName>
</protein>
<organism evidence="2 3">
    <name type="scientific">Apilactobacillus timberlakei</name>
    <dbReference type="NCBI Taxonomy" id="2008380"/>
    <lineage>
        <taxon>Bacteria</taxon>
        <taxon>Bacillati</taxon>
        <taxon>Bacillota</taxon>
        <taxon>Bacilli</taxon>
        <taxon>Lactobacillales</taxon>
        <taxon>Lactobacillaceae</taxon>
        <taxon>Apilactobacillus</taxon>
    </lineage>
</organism>
<evidence type="ECO:0000313" key="2">
    <source>
        <dbReference type="EMBL" id="TPR14182.1"/>
    </source>
</evidence>
<evidence type="ECO:0000256" key="1">
    <source>
        <dbReference type="SAM" id="SignalP"/>
    </source>
</evidence>